<dbReference type="Pfam" id="PF14028">
    <property type="entry name" value="Lant_dehydr_C"/>
    <property type="match status" value="1"/>
</dbReference>
<accession>A0ABY8XQR2</accession>
<gene>
    <name evidence="2" type="ORF">QP939_03975</name>
</gene>
<dbReference type="RefSeq" id="WP_285455153.1">
    <property type="nucleotide sequence ID" value="NZ_CP127173.1"/>
</dbReference>
<evidence type="ECO:0000259" key="1">
    <source>
        <dbReference type="Pfam" id="PF14028"/>
    </source>
</evidence>
<dbReference type="Proteomes" id="UP001227101">
    <property type="component" value="Chromosome"/>
</dbReference>
<proteinExistence type="predicted"/>
<evidence type="ECO:0000313" key="3">
    <source>
        <dbReference type="Proteomes" id="UP001227101"/>
    </source>
</evidence>
<dbReference type="NCBIfam" id="TIGR03891">
    <property type="entry name" value="thiopep_ocin"/>
    <property type="match status" value="1"/>
</dbReference>
<protein>
    <submittedName>
        <fullName evidence="2">Thiopeptide-type bacteriocin biosynthesis protein</fullName>
    </submittedName>
</protein>
<keyword evidence="3" id="KW-1185">Reference proteome</keyword>
<sequence length="292" mass="32254">MNDDLDSRPAKHSWRQVFIHFHDYTAAERIGIVHIGPEMAGAETAGEIAAWFFMRKNPCWRLRFLPAHDTTEQDAVALIHQRLDTLQAAGHIANWVETIYEPEAYVFGGTAGMGLAHHLFHNDSRQILAYLGTPGASTSTGRGDQRRELSVLLCSTLMRSAGQDWFEQGDVWARVADELRPDPPDTPSDRLNTLETNLRRLMTVDAGPDSPLVQESGPLAFLAEWVTAFAEAGQSLGDHARNGTLTRGVRAVLAHHIIFHWNRLGLPSTTQSLLAHTAKAVVMGHAEEATSQ</sequence>
<feature type="domain" description="Thiopeptide-type bacteriocin biosynthesis" evidence="1">
    <location>
        <begin position="14"/>
        <end position="280"/>
    </location>
</feature>
<evidence type="ECO:0000313" key="2">
    <source>
        <dbReference type="EMBL" id="WIV57851.1"/>
    </source>
</evidence>
<name>A0ABY8XQR2_9PSEU</name>
<dbReference type="EMBL" id="CP127173">
    <property type="protein sequence ID" value="WIV57851.1"/>
    <property type="molecule type" value="Genomic_DNA"/>
</dbReference>
<organism evidence="2 3">
    <name type="scientific">Amycolatopsis nalaikhensis</name>
    <dbReference type="NCBI Taxonomy" id="715472"/>
    <lineage>
        <taxon>Bacteria</taxon>
        <taxon>Bacillati</taxon>
        <taxon>Actinomycetota</taxon>
        <taxon>Actinomycetes</taxon>
        <taxon>Pseudonocardiales</taxon>
        <taxon>Pseudonocardiaceae</taxon>
        <taxon>Amycolatopsis</taxon>
    </lineage>
</organism>
<reference evidence="2 3" key="1">
    <citation type="submission" date="2023-06" db="EMBL/GenBank/DDBJ databases">
        <authorList>
            <person name="Oyuntsetseg B."/>
            <person name="Kim S.B."/>
        </authorList>
    </citation>
    <scope>NUCLEOTIDE SEQUENCE [LARGE SCALE GENOMIC DNA]</scope>
    <source>
        <strain evidence="2 3">2-2</strain>
    </source>
</reference>
<dbReference type="InterPro" id="IPR023809">
    <property type="entry name" value="Thiopep_bacteriocin_synth_dom"/>
</dbReference>